<dbReference type="InterPro" id="IPR020904">
    <property type="entry name" value="Sc_DH/Rdtase_CS"/>
</dbReference>
<dbReference type="PROSITE" id="PS00061">
    <property type="entry name" value="ADH_SHORT"/>
    <property type="match status" value="1"/>
</dbReference>
<dbReference type="GO" id="GO:0016491">
    <property type="term" value="F:oxidoreductase activity"/>
    <property type="evidence" value="ECO:0007669"/>
    <property type="project" value="UniProtKB-KW"/>
</dbReference>
<evidence type="ECO:0000313" key="5">
    <source>
        <dbReference type="EMBL" id="KAF2401564.1"/>
    </source>
</evidence>
<dbReference type="PANTHER" id="PTHR24321">
    <property type="entry name" value="DEHYDROGENASES, SHORT CHAIN"/>
    <property type="match status" value="1"/>
</dbReference>
<dbReference type="SUPFAM" id="SSF51735">
    <property type="entry name" value="NAD(P)-binding Rossmann-fold domains"/>
    <property type="match status" value="1"/>
</dbReference>
<dbReference type="OrthoDB" id="1669814at2759"/>
<dbReference type="Gene3D" id="3.40.50.720">
    <property type="entry name" value="NAD(P)-binding Rossmann-like Domain"/>
    <property type="match status" value="1"/>
</dbReference>
<name>A0A6G1I047_9PEZI</name>
<dbReference type="InterPro" id="IPR002347">
    <property type="entry name" value="SDR_fam"/>
</dbReference>
<dbReference type="FunFam" id="3.40.50.720:FF:000084">
    <property type="entry name" value="Short-chain dehydrogenase reductase"/>
    <property type="match status" value="1"/>
</dbReference>
<reference evidence="5" key="1">
    <citation type="journal article" date="2020" name="Stud. Mycol.">
        <title>101 Dothideomycetes genomes: a test case for predicting lifestyles and emergence of pathogens.</title>
        <authorList>
            <person name="Haridas S."/>
            <person name="Albert R."/>
            <person name="Binder M."/>
            <person name="Bloem J."/>
            <person name="Labutti K."/>
            <person name="Salamov A."/>
            <person name="Andreopoulos B."/>
            <person name="Baker S."/>
            <person name="Barry K."/>
            <person name="Bills G."/>
            <person name="Bluhm B."/>
            <person name="Cannon C."/>
            <person name="Castanera R."/>
            <person name="Culley D."/>
            <person name="Daum C."/>
            <person name="Ezra D."/>
            <person name="Gonzalez J."/>
            <person name="Henrissat B."/>
            <person name="Kuo A."/>
            <person name="Liang C."/>
            <person name="Lipzen A."/>
            <person name="Lutzoni F."/>
            <person name="Magnuson J."/>
            <person name="Mondo S."/>
            <person name="Nolan M."/>
            <person name="Ohm R."/>
            <person name="Pangilinan J."/>
            <person name="Park H.-J."/>
            <person name="Ramirez L."/>
            <person name="Alfaro M."/>
            <person name="Sun H."/>
            <person name="Tritt A."/>
            <person name="Yoshinaga Y."/>
            <person name="Zwiers L.-H."/>
            <person name="Turgeon B."/>
            <person name="Goodwin S."/>
            <person name="Spatafora J."/>
            <person name="Crous P."/>
            <person name="Grigoriev I."/>
        </authorList>
    </citation>
    <scope>NUCLEOTIDE SEQUENCE</scope>
    <source>
        <strain evidence="5">CBS 262.69</strain>
    </source>
</reference>
<dbReference type="PRINTS" id="PR00081">
    <property type="entry name" value="GDHRDH"/>
</dbReference>
<dbReference type="AlphaFoldDB" id="A0A6G1I047"/>
<dbReference type="Pfam" id="PF13561">
    <property type="entry name" value="adh_short_C2"/>
    <property type="match status" value="1"/>
</dbReference>
<dbReference type="EMBL" id="ML996693">
    <property type="protein sequence ID" value="KAF2401564.1"/>
    <property type="molecule type" value="Genomic_DNA"/>
</dbReference>
<dbReference type="InterPro" id="IPR036291">
    <property type="entry name" value="NAD(P)-bd_dom_sf"/>
</dbReference>
<organism evidence="5 6">
    <name type="scientific">Trichodelitschia bisporula</name>
    <dbReference type="NCBI Taxonomy" id="703511"/>
    <lineage>
        <taxon>Eukaryota</taxon>
        <taxon>Fungi</taxon>
        <taxon>Dikarya</taxon>
        <taxon>Ascomycota</taxon>
        <taxon>Pezizomycotina</taxon>
        <taxon>Dothideomycetes</taxon>
        <taxon>Dothideomycetes incertae sedis</taxon>
        <taxon>Phaeotrichales</taxon>
        <taxon>Phaeotrichaceae</taxon>
        <taxon>Trichodelitschia</taxon>
    </lineage>
</organism>
<evidence type="ECO:0000256" key="4">
    <source>
        <dbReference type="SAM" id="MobiDB-lite"/>
    </source>
</evidence>
<dbReference type="PANTHER" id="PTHR24321:SF8">
    <property type="entry name" value="ESTRADIOL 17-BETA-DEHYDROGENASE 8-RELATED"/>
    <property type="match status" value="1"/>
</dbReference>
<dbReference type="Proteomes" id="UP000799640">
    <property type="component" value="Unassembled WGS sequence"/>
</dbReference>
<accession>A0A6G1I047</accession>
<evidence type="ECO:0000313" key="6">
    <source>
        <dbReference type="Proteomes" id="UP000799640"/>
    </source>
</evidence>
<keyword evidence="3" id="KW-0560">Oxidoreductase</keyword>
<sequence length="254" mass="26864">MSNPAQRPRSSPSPAARPAWAARSPCYSLRKGQSPPSPTFKAAALDSLKAEIEAAGVTALTCVTGVRDEAQVAAWIADSIAAFGRLDGAVNLAAVIGRDVLRKATEDITTEDWNFVIGVNLTGMMNSLRTQIPHLKSGAAIVVVTSISGTRGFPMNGAYCASKHGVIGLSRCTAKELGLKGIRLNIVAPGPVDTPMMQQSDSIRDATPDMDFLNALALRRMGKPHEVADLIEFLLSEKSSFMTGAVVNIDGGWM</sequence>
<keyword evidence="2" id="KW-0521">NADP</keyword>
<evidence type="ECO:0000256" key="1">
    <source>
        <dbReference type="ARBA" id="ARBA00006484"/>
    </source>
</evidence>
<evidence type="ECO:0000256" key="3">
    <source>
        <dbReference type="ARBA" id="ARBA00023002"/>
    </source>
</evidence>
<keyword evidence="6" id="KW-1185">Reference proteome</keyword>
<feature type="region of interest" description="Disordered" evidence="4">
    <location>
        <begin position="1"/>
        <end position="20"/>
    </location>
</feature>
<proteinExistence type="inferred from homology"/>
<protein>
    <submittedName>
        <fullName evidence="5">3-alpha--hydroxysteroid dehydrogenase</fullName>
    </submittedName>
</protein>
<comment type="similarity">
    <text evidence="1">Belongs to the short-chain dehydrogenases/reductases (SDR) family.</text>
</comment>
<gene>
    <name evidence="5" type="ORF">EJ06DRAFT_396680</name>
</gene>
<dbReference type="CDD" id="cd05233">
    <property type="entry name" value="SDR_c"/>
    <property type="match status" value="1"/>
</dbReference>
<dbReference type="PRINTS" id="PR00080">
    <property type="entry name" value="SDRFAMILY"/>
</dbReference>
<evidence type="ECO:0000256" key="2">
    <source>
        <dbReference type="ARBA" id="ARBA00022857"/>
    </source>
</evidence>